<reference evidence="1" key="1">
    <citation type="submission" date="2021-06" db="EMBL/GenBank/DDBJ databases">
        <title>Genome sequence of Cutibacterium modestum strain KB17-24694.</title>
        <authorList>
            <person name="Dekio I."/>
            <person name="Asahina A."/>
            <person name="Nishida M."/>
        </authorList>
    </citation>
    <scope>NUCLEOTIDE SEQUENCE</scope>
    <source>
        <strain evidence="1">KB17-24694</strain>
    </source>
</reference>
<evidence type="ECO:0000313" key="1">
    <source>
        <dbReference type="EMBL" id="BCY25361.1"/>
    </source>
</evidence>
<protein>
    <submittedName>
        <fullName evidence="1">Uncharacterized protein</fullName>
    </submittedName>
</protein>
<sequence>MDFVAGPVTRGVEDPSGVVATLKVEIGFAVGVGVKVGAEVHEVAQGLRRVAHQIIDIIAVAETGSRGKGVFEVEGEGIV</sequence>
<dbReference type="EMBL" id="AP024747">
    <property type="protein sequence ID" value="BCY25361.1"/>
    <property type="molecule type" value="Genomic_DNA"/>
</dbReference>
<evidence type="ECO:0000313" key="2">
    <source>
        <dbReference type="Proteomes" id="UP000825072"/>
    </source>
</evidence>
<organism evidence="1 2">
    <name type="scientific">Cutibacterium modestum</name>
    <dbReference type="NCBI Taxonomy" id="2559073"/>
    <lineage>
        <taxon>Bacteria</taxon>
        <taxon>Bacillati</taxon>
        <taxon>Actinomycetota</taxon>
        <taxon>Actinomycetes</taxon>
        <taxon>Propionibacteriales</taxon>
        <taxon>Propionibacteriaceae</taxon>
        <taxon>Cutibacterium</taxon>
    </lineage>
</organism>
<accession>A0AAD1KQM0</accession>
<gene>
    <name evidence="1" type="ORF">KB1_13510</name>
</gene>
<dbReference type="Proteomes" id="UP000825072">
    <property type="component" value="Chromosome 1"/>
</dbReference>
<name>A0AAD1KQM0_9ACTN</name>
<dbReference type="AlphaFoldDB" id="A0AAD1KQM0"/>
<proteinExistence type="predicted"/>